<name>A0AAN8Y0F8_SOLBU</name>
<evidence type="ECO:0000313" key="2">
    <source>
        <dbReference type="EMBL" id="KAK6774282.1"/>
    </source>
</evidence>
<evidence type="ECO:0000256" key="1">
    <source>
        <dbReference type="SAM" id="MobiDB-lite"/>
    </source>
</evidence>
<sequence length="107" mass="11096">MSCSTCHNKGHNKRKCHLGAPAFGTSFTAGLSLRHAAGPSSRPPFGLSYSLKATLVVVAPTSIQTAGPRATPAVTPTSTQTASPRATPNAPTRKERGRSRGSIENVI</sequence>
<organism evidence="2 3">
    <name type="scientific">Solanum bulbocastanum</name>
    <name type="common">Wild potato</name>
    <dbReference type="NCBI Taxonomy" id="147425"/>
    <lineage>
        <taxon>Eukaryota</taxon>
        <taxon>Viridiplantae</taxon>
        <taxon>Streptophyta</taxon>
        <taxon>Embryophyta</taxon>
        <taxon>Tracheophyta</taxon>
        <taxon>Spermatophyta</taxon>
        <taxon>Magnoliopsida</taxon>
        <taxon>eudicotyledons</taxon>
        <taxon>Gunneridae</taxon>
        <taxon>Pentapetalae</taxon>
        <taxon>asterids</taxon>
        <taxon>lamiids</taxon>
        <taxon>Solanales</taxon>
        <taxon>Solanaceae</taxon>
        <taxon>Solanoideae</taxon>
        <taxon>Solaneae</taxon>
        <taxon>Solanum</taxon>
    </lineage>
</organism>
<reference evidence="2 3" key="1">
    <citation type="submission" date="2024-02" db="EMBL/GenBank/DDBJ databases">
        <title>de novo genome assembly of Solanum bulbocastanum strain 11H21.</title>
        <authorList>
            <person name="Hosaka A.J."/>
        </authorList>
    </citation>
    <scope>NUCLEOTIDE SEQUENCE [LARGE SCALE GENOMIC DNA]</scope>
    <source>
        <tissue evidence="2">Young leaves</tissue>
    </source>
</reference>
<feature type="compositionally biased region" description="Basic residues" evidence="1">
    <location>
        <begin position="8"/>
        <end position="17"/>
    </location>
</feature>
<comment type="caution">
    <text evidence="2">The sequence shown here is derived from an EMBL/GenBank/DDBJ whole genome shotgun (WGS) entry which is preliminary data.</text>
</comment>
<gene>
    <name evidence="2" type="ORF">RDI58_029521</name>
</gene>
<feature type="compositionally biased region" description="Polar residues" evidence="1">
    <location>
        <begin position="74"/>
        <end position="90"/>
    </location>
</feature>
<keyword evidence="3" id="KW-1185">Reference proteome</keyword>
<feature type="region of interest" description="Disordered" evidence="1">
    <location>
        <begin position="1"/>
        <end position="20"/>
    </location>
</feature>
<accession>A0AAN8Y0F8</accession>
<protein>
    <submittedName>
        <fullName evidence="2">Uncharacterized protein</fullName>
    </submittedName>
</protein>
<dbReference type="Proteomes" id="UP001371456">
    <property type="component" value="Unassembled WGS sequence"/>
</dbReference>
<dbReference type="AlphaFoldDB" id="A0AAN8Y0F8"/>
<dbReference type="EMBL" id="JBANQN010000012">
    <property type="protein sequence ID" value="KAK6774282.1"/>
    <property type="molecule type" value="Genomic_DNA"/>
</dbReference>
<proteinExistence type="predicted"/>
<feature type="region of interest" description="Disordered" evidence="1">
    <location>
        <begin position="65"/>
        <end position="107"/>
    </location>
</feature>
<evidence type="ECO:0000313" key="3">
    <source>
        <dbReference type="Proteomes" id="UP001371456"/>
    </source>
</evidence>